<dbReference type="Proteomes" id="UP000077315">
    <property type="component" value="Unassembled WGS sequence"/>
</dbReference>
<dbReference type="InParanoid" id="A0A167P1U6"/>
<accession>A0A167P1U6</accession>
<evidence type="ECO:0000313" key="3">
    <source>
        <dbReference type="Proteomes" id="UP000077315"/>
    </source>
</evidence>
<feature type="chain" id="PRO_5007890932" description="Secreted protein" evidence="1">
    <location>
        <begin position="31"/>
        <end position="77"/>
    </location>
</feature>
<name>A0A167P1U6_PHYB8</name>
<protein>
    <recommendedName>
        <fullName evidence="4">Secreted protein</fullName>
    </recommendedName>
</protein>
<dbReference type="AlphaFoldDB" id="A0A167P1U6"/>
<evidence type="ECO:0000313" key="2">
    <source>
        <dbReference type="EMBL" id="OAD77086.1"/>
    </source>
</evidence>
<feature type="signal peptide" evidence="1">
    <location>
        <begin position="1"/>
        <end position="30"/>
    </location>
</feature>
<organism evidence="2 3">
    <name type="scientific">Phycomyces blakesleeanus (strain ATCC 8743b / DSM 1359 / FGSC 10004 / NBRC 33097 / NRRL 1555)</name>
    <dbReference type="NCBI Taxonomy" id="763407"/>
    <lineage>
        <taxon>Eukaryota</taxon>
        <taxon>Fungi</taxon>
        <taxon>Fungi incertae sedis</taxon>
        <taxon>Mucoromycota</taxon>
        <taxon>Mucoromycotina</taxon>
        <taxon>Mucoromycetes</taxon>
        <taxon>Mucorales</taxon>
        <taxon>Phycomycetaceae</taxon>
        <taxon>Phycomyces</taxon>
    </lineage>
</organism>
<dbReference type="RefSeq" id="XP_018295126.1">
    <property type="nucleotide sequence ID" value="XM_018438294.1"/>
</dbReference>
<evidence type="ECO:0000256" key="1">
    <source>
        <dbReference type="SAM" id="SignalP"/>
    </source>
</evidence>
<sequence>MPKGTIISPKFWVLPVLLVSGAALISRSKTSPVQPNNYVLSGEKLGDQETLERVRKDWRKRNNGIGLRDVDRSGGGV</sequence>
<reference evidence="3" key="1">
    <citation type="submission" date="2015-06" db="EMBL/GenBank/DDBJ databases">
        <title>Expansion of signal transduction pathways in fungi by whole-genome duplication.</title>
        <authorList>
            <consortium name="DOE Joint Genome Institute"/>
            <person name="Corrochano L.M."/>
            <person name="Kuo A."/>
            <person name="Marcet-Houben M."/>
            <person name="Polaino S."/>
            <person name="Salamov A."/>
            <person name="Villalobos J.M."/>
            <person name="Alvarez M.I."/>
            <person name="Avalos J."/>
            <person name="Benito E.P."/>
            <person name="Benoit I."/>
            <person name="Burger G."/>
            <person name="Camino L.P."/>
            <person name="Canovas D."/>
            <person name="Cerda-Olmedo E."/>
            <person name="Cheng J.-F."/>
            <person name="Dominguez A."/>
            <person name="Elias M."/>
            <person name="Eslava A.P."/>
            <person name="Glaser F."/>
            <person name="Grimwood J."/>
            <person name="Gutierrez G."/>
            <person name="Heitman J."/>
            <person name="Henrissat B."/>
            <person name="Iturriaga E.A."/>
            <person name="Lang B.F."/>
            <person name="Lavin J.L."/>
            <person name="Lee S."/>
            <person name="Li W."/>
            <person name="Lindquist E."/>
            <person name="Lopez-Garcia S."/>
            <person name="Luque E.M."/>
            <person name="Marcos A.T."/>
            <person name="Martin J."/>
            <person name="McCluskey K."/>
            <person name="Medina H.R."/>
            <person name="Miralles-Duran A."/>
            <person name="Miyazaki A."/>
            <person name="Munoz-Torres E."/>
            <person name="Oguiza J.A."/>
            <person name="Ohm R."/>
            <person name="Olmedo M."/>
            <person name="Orejas M."/>
            <person name="Ortiz-Castellanos L."/>
            <person name="Pisabarro A.G."/>
            <person name="Rodriguez-Romero J."/>
            <person name="Ruiz-Herrera J."/>
            <person name="Ruiz-Vazquez R."/>
            <person name="Sanz C."/>
            <person name="Schackwitz W."/>
            <person name="Schmutz J."/>
            <person name="Shahriari M."/>
            <person name="Shelest E."/>
            <person name="Silva-Franco F."/>
            <person name="Soanes D."/>
            <person name="Syed K."/>
            <person name="Tagua V.G."/>
            <person name="Talbot N.J."/>
            <person name="Thon M."/>
            <person name="De vries R.P."/>
            <person name="Wiebenga A."/>
            <person name="Yadav J.S."/>
            <person name="Braun E.L."/>
            <person name="Baker S."/>
            <person name="Garre V."/>
            <person name="Horwitz B."/>
            <person name="Torres-Martinez S."/>
            <person name="Idnurm A."/>
            <person name="Herrera-Estrella A."/>
            <person name="Gabaldon T."/>
            <person name="Grigoriev I.V."/>
        </authorList>
    </citation>
    <scope>NUCLEOTIDE SEQUENCE [LARGE SCALE GENOMIC DNA]</scope>
    <source>
        <strain evidence="3">NRRL 1555(-)</strain>
    </source>
</reference>
<keyword evidence="1" id="KW-0732">Signal</keyword>
<proteinExistence type="predicted"/>
<evidence type="ECO:0008006" key="4">
    <source>
        <dbReference type="Google" id="ProtNLM"/>
    </source>
</evidence>
<dbReference type="GeneID" id="28999200"/>
<dbReference type="VEuPathDB" id="FungiDB:PHYBLDRAFT_180313"/>
<keyword evidence="3" id="KW-1185">Reference proteome</keyword>
<gene>
    <name evidence="2" type="ORF">PHYBLDRAFT_180313</name>
</gene>
<dbReference type="OrthoDB" id="2310186at2759"/>
<dbReference type="EMBL" id="KV440975">
    <property type="protein sequence ID" value="OAD77086.1"/>
    <property type="molecule type" value="Genomic_DNA"/>
</dbReference>